<dbReference type="PANTHER" id="PTHR43462">
    <property type="entry name" value="ALANYL-TRNA EDITING PROTEIN"/>
    <property type="match status" value="1"/>
</dbReference>
<feature type="region of interest" description="Disordered" evidence="6">
    <location>
        <begin position="185"/>
        <end position="209"/>
    </location>
</feature>
<dbReference type="FunFam" id="2.40.30.130:FF:000003">
    <property type="entry name" value="alanyl-tRNA editing protein Aarsd1"/>
    <property type="match status" value="1"/>
</dbReference>
<dbReference type="PANTHER" id="PTHR43462:SF1">
    <property type="entry name" value="ALANYL-TRNA EDITING PROTEIN AARSD1"/>
    <property type="match status" value="1"/>
</dbReference>
<evidence type="ECO:0000256" key="5">
    <source>
        <dbReference type="ARBA" id="ARBA00022833"/>
    </source>
</evidence>
<dbReference type="Pfam" id="PF07973">
    <property type="entry name" value="tRNA_SAD"/>
    <property type="match status" value="1"/>
</dbReference>
<dbReference type="AlphaFoldDB" id="A0A6A5QE27"/>
<proteinExistence type="inferred from homology"/>
<dbReference type="Gene3D" id="2.40.30.130">
    <property type="match status" value="1"/>
</dbReference>
<dbReference type="GO" id="GO:0005524">
    <property type="term" value="F:ATP binding"/>
    <property type="evidence" value="ECO:0007669"/>
    <property type="project" value="InterPro"/>
</dbReference>
<dbReference type="SUPFAM" id="SSF50447">
    <property type="entry name" value="Translation proteins"/>
    <property type="match status" value="1"/>
</dbReference>
<dbReference type="GO" id="GO:0046872">
    <property type="term" value="F:metal ion binding"/>
    <property type="evidence" value="ECO:0007669"/>
    <property type="project" value="UniProtKB-KW"/>
</dbReference>
<dbReference type="GO" id="GO:0004813">
    <property type="term" value="F:alanine-tRNA ligase activity"/>
    <property type="evidence" value="ECO:0007669"/>
    <property type="project" value="InterPro"/>
</dbReference>
<keyword evidence="5" id="KW-0862">Zinc</keyword>
<comment type="similarity">
    <text evidence="3">Belongs to the class-II aminoacyl-tRNA synthetase family. Alax-L subfamily.</text>
</comment>
<dbReference type="SMART" id="SM00863">
    <property type="entry name" value="tRNA_SAD"/>
    <property type="match status" value="1"/>
</dbReference>
<dbReference type="PROSITE" id="PS50860">
    <property type="entry name" value="AA_TRNA_LIGASE_II_ALA"/>
    <property type="match status" value="1"/>
</dbReference>
<accession>A0A6A5QE27</accession>
<evidence type="ECO:0000256" key="1">
    <source>
        <dbReference type="ARBA" id="ARBA00001947"/>
    </source>
</evidence>
<gene>
    <name evidence="8" type="ORF">BDU57DRAFT_502843</name>
</gene>
<dbReference type="InterPro" id="IPR018163">
    <property type="entry name" value="Thr/Ala-tRNA-synth_IIc_edit"/>
</dbReference>
<keyword evidence="9" id="KW-1185">Reference proteome</keyword>
<evidence type="ECO:0000313" key="9">
    <source>
        <dbReference type="Proteomes" id="UP000800096"/>
    </source>
</evidence>
<evidence type="ECO:0000256" key="4">
    <source>
        <dbReference type="ARBA" id="ARBA00022723"/>
    </source>
</evidence>
<dbReference type="GO" id="GO:0005737">
    <property type="term" value="C:cytoplasm"/>
    <property type="evidence" value="ECO:0007669"/>
    <property type="project" value="UniProtKB-SubCell"/>
</dbReference>
<dbReference type="OrthoDB" id="288942at2759"/>
<evidence type="ECO:0000256" key="3">
    <source>
        <dbReference type="ARBA" id="ARBA00008429"/>
    </source>
</evidence>
<dbReference type="EMBL" id="ML979138">
    <property type="protein sequence ID" value="KAF1913895.1"/>
    <property type="molecule type" value="Genomic_DNA"/>
</dbReference>
<dbReference type="InterPro" id="IPR051335">
    <property type="entry name" value="Alanyl-tRNA_Editing_Enzymes"/>
</dbReference>
<comment type="cofactor">
    <cofactor evidence="1">
        <name>Zn(2+)</name>
        <dbReference type="ChEBI" id="CHEBI:29105"/>
    </cofactor>
</comment>
<dbReference type="InterPro" id="IPR009000">
    <property type="entry name" value="Transl_B-barrel_sf"/>
</dbReference>
<dbReference type="InterPro" id="IPR018165">
    <property type="entry name" value="Ala-tRNA-synth_IIc_core"/>
</dbReference>
<dbReference type="SUPFAM" id="SSF55186">
    <property type="entry name" value="ThrRS/AlaRS common domain"/>
    <property type="match status" value="1"/>
</dbReference>
<evidence type="ECO:0000313" key="8">
    <source>
        <dbReference type="EMBL" id="KAF1913895.1"/>
    </source>
</evidence>
<protein>
    <recommendedName>
        <fullName evidence="7">Alanyl-transfer RNA synthetases family profile domain-containing protein</fullName>
    </recommendedName>
</protein>
<keyword evidence="4" id="KW-0479">Metal-binding</keyword>
<sequence>MVQCYLKHTLYLVPIKRVHNRHGTDLVRWAIEYQLDFSEFFFNTMDKQVTQYGHLADDANLSLRVPFVSFYAYAVVHVHLKTLDQRRIPAKSDIANTLWLPMRLLQVLTKRSSRGFFRIPSRHFLSSSHTCCVIDTSFSNPPRKHSTIAMAVASPVPVVVGALKCQKDSYLRTFETEVVSCREYAPPQAPKQSGKSKNKKSADTTTLEQNGSGKSWLIELADSVLFPEGGGQPTDHGSLTPVSNETADAIPITNIQRHGLQCIHYSPAPLEPGTKVRQTVDFTRRFDHMQQHTGQHLLSAIMDGMDLPTLGWNMGAAGEMNYVELPRKPSDEEIRTIQSKCNELIRDNMAITVETPEGKGSDSLPDDYDKDKGVVRFIKIGDLDFNACCGTHLKQTSHIGVIMLHHTASVRGTNCRLYFTAGDRAIKTATESINGLRSIAVSLSSSAAPADVAAGVQRIGDQVSEARKKEKRMLAEIARFEAERIKKDLESRDKVFSHRATDGLDFVNLVVFEIKEVVSDKVVVLCSGDIKASGSLVIIGKPELVESMAGKVKEVVSTIKGGGKGKWQGKVTEWQKGEIETLKKVVEDA</sequence>
<name>A0A6A5QE27_AMPQU</name>
<dbReference type="GO" id="GO:0006419">
    <property type="term" value="P:alanyl-tRNA aminoacylation"/>
    <property type="evidence" value="ECO:0007669"/>
    <property type="project" value="InterPro"/>
</dbReference>
<dbReference type="Proteomes" id="UP000800096">
    <property type="component" value="Unassembled WGS sequence"/>
</dbReference>
<comment type="subcellular location">
    <subcellularLocation>
        <location evidence="2">Cytoplasm</location>
    </subcellularLocation>
</comment>
<dbReference type="InterPro" id="IPR012947">
    <property type="entry name" value="tRNA_SAD"/>
</dbReference>
<dbReference type="GO" id="GO:0002196">
    <property type="term" value="F:Ser-tRNA(Ala) deacylase activity"/>
    <property type="evidence" value="ECO:0007669"/>
    <property type="project" value="TreeGrafter"/>
</dbReference>
<evidence type="ECO:0000259" key="7">
    <source>
        <dbReference type="PROSITE" id="PS50860"/>
    </source>
</evidence>
<dbReference type="Gene3D" id="3.30.980.10">
    <property type="entry name" value="Threonyl-trna Synthetase, Chain A, domain 2"/>
    <property type="match status" value="1"/>
</dbReference>
<evidence type="ECO:0000256" key="6">
    <source>
        <dbReference type="SAM" id="MobiDB-lite"/>
    </source>
</evidence>
<reference evidence="8" key="1">
    <citation type="journal article" date="2020" name="Stud. Mycol.">
        <title>101 Dothideomycetes genomes: a test case for predicting lifestyles and emergence of pathogens.</title>
        <authorList>
            <person name="Haridas S."/>
            <person name="Albert R."/>
            <person name="Binder M."/>
            <person name="Bloem J."/>
            <person name="Labutti K."/>
            <person name="Salamov A."/>
            <person name="Andreopoulos B."/>
            <person name="Baker S."/>
            <person name="Barry K."/>
            <person name="Bills G."/>
            <person name="Bluhm B."/>
            <person name="Cannon C."/>
            <person name="Castanera R."/>
            <person name="Culley D."/>
            <person name="Daum C."/>
            <person name="Ezra D."/>
            <person name="Gonzalez J."/>
            <person name="Henrissat B."/>
            <person name="Kuo A."/>
            <person name="Liang C."/>
            <person name="Lipzen A."/>
            <person name="Lutzoni F."/>
            <person name="Magnuson J."/>
            <person name="Mondo S."/>
            <person name="Nolan M."/>
            <person name="Ohm R."/>
            <person name="Pangilinan J."/>
            <person name="Park H.-J."/>
            <person name="Ramirez L."/>
            <person name="Alfaro M."/>
            <person name="Sun H."/>
            <person name="Tritt A."/>
            <person name="Yoshinaga Y."/>
            <person name="Zwiers L.-H."/>
            <person name="Turgeon B."/>
            <person name="Goodwin S."/>
            <person name="Spatafora J."/>
            <person name="Crous P."/>
            <person name="Grigoriev I."/>
        </authorList>
    </citation>
    <scope>NUCLEOTIDE SEQUENCE</scope>
    <source>
        <strain evidence="8">HMLAC05119</strain>
    </source>
</reference>
<dbReference type="GO" id="GO:0003676">
    <property type="term" value="F:nucleic acid binding"/>
    <property type="evidence" value="ECO:0007669"/>
    <property type="project" value="InterPro"/>
</dbReference>
<evidence type="ECO:0000256" key="2">
    <source>
        <dbReference type="ARBA" id="ARBA00004496"/>
    </source>
</evidence>
<organism evidence="8 9">
    <name type="scientific">Ampelomyces quisqualis</name>
    <name type="common">Powdery mildew agent</name>
    <dbReference type="NCBI Taxonomy" id="50730"/>
    <lineage>
        <taxon>Eukaryota</taxon>
        <taxon>Fungi</taxon>
        <taxon>Dikarya</taxon>
        <taxon>Ascomycota</taxon>
        <taxon>Pezizomycotina</taxon>
        <taxon>Dothideomycetes</taxon>
        <taxon>Pleosporomycetidae</taxon>
        <taxon>Pleosporales</taxon>
        <taxon>Pleosporineae</taxon>
        <taxon>Phaeosphaeriaceae</taxon>
        <taxon>Ampelomyces</taxon>
    </lineage>
</organism>
<feature type="domain" description="Alanyl-transfer RNA synthetases family profile" evidence="7">
    <location>
        <begin position="175"/>
        <end position="431"/>
    </location>
</feature>